<accession>A0A0A9HFL2</accession>
<proteinExistence type="predicted"/>
<reference evidence="1" key="1">
    <citation type="submission" date="2014-09" db="EMBL/GenBank/DDBJ databases">
        <authorList>
            <person name="Magalhaes I.L.F."/>
            <person name="Oliveira U."/>
            <person name="Santos F.R."/>
            <person name="Vidigal T.H.D.A."/>
            <person name="Brescovit A.D."/>
            <person name="Santos A.J."/>
        </authorList>
    </citation>
    <scope>NUCLEOTIDE SEQUENCE</scope>
    <source>
        <tissue evidence="1">Shoot tissue taken approximately 20 cm above the soil surface</tissue>
    </source>
</reference>
<name>A0A0A9HFL2_ARUDO</name>
<sequence length="24" mass="2673">MCSFRCHQGRRRLCASHAAAQVLA</sequence>
<reference evidence="1" key="2">
    <citation type="journal article" date="2015" name="Data Brief">
        <title>Shoot transcriptome of the giant reed, Arundo donax.</title>
        <authorList>
            <person name="Barrero R.A."/>
            <person name="Guerrero F.D."/>
            <person name="Moolhuijzen P."/>
            <person name="Goolsby J.A."/>
            <person name="Tidwell J."/>
            <person name="Bellgard S.E."/>
            <person name="Bellgard M.I."/>
        </authorList>
    </citation>
    <scope>NUCLEOTIDE SEQUENCE</scope>
    <source>
        <tissue evidence="1">Shoot tissue taken approximately 20 cm above the soil surface</tissue>
    </source>
</reference>
<dbReference type="AlphaFoldDB" id="A0A0A9HFL2"/>
<organism evidence="1">
    <name type="scientific">Arundo donax</name>
    <name type="common">Giant reed</name>
    <name type="synonym">Donax arundinaceus</name>
    <dbReference type="NCBI Taxonomy" id="35708"/>
    <lineage>
        <taxon>Eukaryota</taxon>
        <taxon>Viridiplantae</taxon>
        <taxon>Streptophyta</taxon>
        <taxon>Embryophyta</taxon>
        <taxon>Tracheophyta</taxon>
        <taxon>Spermatophyta</taxon>
        <taxon>Magnoliopsida</taxon>
        <taxon>Liliopsida</taxon>
        <taxon>Poales</taxon>
        <taxon>Poaceae</taxon>
        <taxon>PACMAD clade</taxon>
        <taxon>Arundinoideae</taxon>
        <taxon>Arundineae</taxon>
        <taxon>Arundo</taxon>
    </lineage>
</organism>
<evidence type="ECO:0000313" key="1">
    <source>
        <dbReference type="EMBL" id="JAE35980.1"/>
    </source>
</evidence>
<protein>
    <submittedName>
        <fullName evidence="1">Uncharacterized protein</fullName>
    </submittedName>
</protein>
<dbReference type="EMBL" id="GBRH01161916">
    <property type="protein sequence ID" value="JAE35980.1"/>
    <property type="molecule type" value="Transcribed_RNA"/>
</dbReference>